<organism evidence="1">
    <name type="scientific">Spirodela intermedia</name>
    <name type="common">Intermediate duckweed</name>
    <dbReference type="NCBI Taxonomy" id="51605"/>
    <lineage>
        <taxon>Eukaryota</taxon>
        <taxon>Viridiplantae</taxon>
        <taxon>Streptophyta</taxon>
        <taxon>Embryophyta</taxon>
        <taxon>Tracheophyta</taxon>
        <taxon>Spermatophyta</taxon>
        <taxon>Magnoliopsida</taxon>
        <taxon>Liliopsida</taxon>
        <taxon>Araceae</taxon>
        <taxon>Lemnoideae</taxon>
        <taxon>Spirodela</taxon>
    </lineage>
</organism>
<dbReference type="PANTHER" id="PTHR45631:SF202">
    <property type="entry name" value="SENESCENCE-INDUCED RECEPTOR-LIKE SERINE_THREONINE-PROTEIN KINASE"/>
    <property type="match status" value="1"/>
</dbReference>
<sequence length="136" mass="15451">MLIEKIDVYSFGVVLLKLIIGKPPIFRGLGNISTISWVQSRIQRRNTTKRVDKRLEEKFDTNSIWKVVEVVLSCPSLNSTQRPSISDVVVQLKVCLTYVTSQETSSNFQNREKSVDAMVPFFPNIDTSLGQDNVMQ</sequence>
<dbReference type="EMBL" id="LR743604">
    <property type="protein sequence ID" value="CAA2634124.1"/>
    <property type="molecule type" value="Genomic_DNA"/>
</dbReference>
<dbReference type="InterPro" id="IPR011009">
    <property type="entry name" value="Kinase-like_dom_sf"/>
</dbReference>
<keyword evidence="2" id="KW-1185">Reference proteome</keyword>
<dbReference type="PANTHER" id="PTHR45631">
    <property type="entry name" value="OS07G0107800 PROTEIN-RELATED"/>
    <property type="match status" value="1"/>
</dbReference>
<dbReference type="AlphaFoldDB" id="A0A7I8JSI6"/>
<dbReference type="SUPFAM" id="SSF56112">
    <property type="entry name" value="Protein kinase-like (PK-like)"/>
    <property type="match status" value="1"/>
</dbReference>
<dbReference type="Proteomes" id="UP001189122">
    <property type="component" value="Unassembled WGS sequence"/>
</dbReference>
<dbReference type="EMBL" id="CACRZD030000017">
    <property type="protein sequence ID" value="CAA6673167.1"/>
    <property type="molecule type" value="Genomic_DNA"/>
</dbReference>
<dbReference type="Gene3D" id="1.10.510.10">
    <property type="entry name" value="Transferase(Phosphotransferase) domain 1"/>
    <property type="match status" value="1"/>
</dbReference>
<evidence type="ECO:0000313" key="2">
    <source>
        <dbReference type="Proteomes" id="UP001189122"/>
    </source>
</evidence>
<proteinExistence type="predicted"/>
<evidence type="ECO:0000313" key="1">
    <source>
        <dbReference type="EMBL" id="CAA2634124.1"/>
    </source>
</evidence>
<accession>A0A7I8JSI6</accession>
<protein>
    <submittedName>
        <fullName evidence="1">Uncharacterized protein</fullName>
    </submittedName>
</protein>
<gene>
    <name evidence="1" type="ORF">SI7747_17019583</name>
</gene>
<reference evidence="1 2" key="1">
    <citation type="submission" date="2019-12" db="EMBL/GenBank/DDBJ databases">
        <authorList>
            <person name="Scholz U."/>
            <person name="Mascher M."/>
            <person name="Fiebig A."/>
        </authorList>
    </citation>
    <scope>NUCLEOTIDE SEQUENCE</scope>
</reference>
<name>A0A7I8JSI6_SPIIN</name>